<accession>A0A9P1ISU5</accession>
<sequence length="144" mass="17061">MFNLFSELVTMRSARKKYAQTTGLNLNQRFDLSVSYEITRSFVFGTLFIIFLQVFQAIFSTLIVFKVINLSEFMISLLTLIVLLEFSFFPWIILITNQRWRKRVVSLFRRRSNTVHVMDLKGQNILKNPTQMDYFKQLDAAWNA</sequence>
<proteinExistence type="predicted"/>
<name>A0A9P1ISU5_9PELO</name>
<dbReference type="Proteomes" id="UP001152747">
    <property type="component" value="Unassembled WGS sequence"/>
</dbReference>
<feature type="transmembrane region" description="Helical" evidence="1">
    <location>
        <begin position="42"/>
        <end position="68"/>
    </location>
</feature>
<keyword evidence="1" id="KW-0812">Transmembrane</keyword>
<reference evidence="2" key="1">
    <citation type="submission" date="2022-11" db="EMBL/GenBank/DDBJ databases">
        <authorList>
            <person name="Kikuchi T."/>
        </authorList>
    </citation>
    <scope>NUCLEOTIDE SEQUENCE</scope>
    <source>
        <strain evidence="2">PS1010</strain>
    </source>
</reference>
<feature type="transmembrane region" description="Helical" evidence="1">
    <location>
        <begin position="74"/>
        <end position="94"/>
    </location>
</feature>
<protein>
    <submittedName>
        <fullName evidence="2">Uncharacterized protein</fullName>
    </submittedName>
</protein>
<dbReference type="EMBL" id="CANHGI010000005">
    <property type="protein sequence ID" value="CAI5450645.1"/>
    <property type="molecule type" value="Genomic_DNA"/>
</dbReference>
<evidence type="ECO:0000256" key="1">
    <source>
        <dbReference type="SAM" id="Phobius"/>
    </source>
</evidence>
<keyword evidence="1" id="KW-0472">Membrane</keyword>
<dbReference type="AlphaFoldDB" id="A0A9P1ISU5"/>
<evidence type="ECO:0000313" key="2">
    <source>
        <dbReference type="EMBL" id="CAI5450645.1"/>
    </source>
</evidence>
<evidence type="ECO:0000313" key="3">
    <source>
        <dbReference type="Proteomes" id="UP001152747"/>
    </source>
</evidence>
<organism evidence="2 3">
    <name type="scientific">Caenorhabditis angaria</name>
    <dbReference type="NCBI Taxonomy" id="860376"/>
    <lineage>
        <taxon>Eukaryota</taxon>
        <taxon>Metazoa</taxon>
        <taxon>Ecdysozoa</taxon>
        <taxon>Nematoda</taxon>
        <taxon>Chromadorea</taxon>
        <taxon>Rhabditida</taxon>
        <taxon>Rhabditina</taxon>
        <taxon>Rhabditomorpha</taxon>
        <taxon>Rhabditoidea</taxon>
        <taxon>Rhabditidae</taxon>
        <taxon>Peloderinae</taxon>
        <taxon>Caenorhabditis</taxon>
    </lineage>
</organism>
<keyword evidence="1" id="KW-1133">Transmembrane helix</keyword>
<gene>
    <name evidence="2" type="ORF">CAMP_LOCUS13282</name>
</gene>
<comment type="caution">
    <text evidence="2">The sequence shown here is derived from an EMBL/GenBank/DDBJ whole genome shotgun (WGS) entry which is preliminary data.</text>
</comment>
<keyword evidence="3" id="KW-1185">Reference proteome</keyword>